<dbReference type="EMBL" id="GISG01066020">
    <property type="protein sequence ID" value="MBA4628431.1"/>
    <property type="molecule type" value="Transcribed_RNA"/>
</dbReference>
<organism evidence="1">
    <name type="scientific">Opuntia streptacantha</name>
    <name type="common">Prickly pear cactus</name>
    <name type="synonym">Opuntia cardona</name>
    <dbReference type="NCBI Taxonomy" id="393608"/>
    <lineage>
        <taxon>Eukaryota</taxon>
        <taxon>Viridiplantae</taxon>
        <taxon>Streptophyta</taxon>
        <taxon>Embryophyta</taxon>
        <taxon>Tracheophyta</taxon>
        <taxon>Spermatophyta</taxon>
        <taxon>Magnoliopsida</taxon>
        <taxon>eudicotyledons</taxon>
        <taxon>Gunneridae</taxon>
        <taxon>Pentapetalae</taxon>
        <taxon>Caryophyllales</taxon>
        <taxon>Cactineae</taxon>
        <taxon>Cactaceae</taxon>
        <taxon>Opuntioideae</taxon>
        <taxon>Opuntia</taxon>
    </lineage>
</organism>
<reference evidence="1" key="2">
    <citation type="submission" date="2020-07" db="EMBL/GenBank/DDBJ databases">
        <authorList>
            <person name="Vera ALvarez R."/>
            <person name="Arias-Moreno D.M."/>
            <person name="Jimenez-Jacinto V."/>
            <person name="Jimenez-Bremont J.F."/>
            <person name="Swaminathan K."/>
            <person name="Moose S.P."/>
            <person name="Guerrero-Gonzalez M.L."/>
            <person name="Marino-Ramirez L."/>
            <person name="Landsman D."/>
            <person name="Rodriguez-Kessler M."/>
            <person name="Delgado-Sanchez P."/>
        </authorList>
    </citation>
    <scope>NUCLEOTIDE SEQUENCE</scope>
    <source>
        <tissue evidence="1">Cladode</tissue>
    </source>
</reference>
<sequence length="125" mass="12355">MEISSEFCSCSSCLTSDVDDETSDLGIRVLFERASSTSFLRLSKDLRSDSERSAIKLLSSLNDSAGCIKALSLGFSDSTIASAGAGFSAGISAGAASSGGGGASFSVGSGSTCVDGHSFSVGGDG</sequence>
<accession>A0A7C8YXB9</accession>
<evidence type="ECO:0000313" key="1">
    <source>
        <dbReference type="EMBL" id="MBA4628431.1"/>
    </source>
</evidence>
<reference evidence="1" key="1">
    <citation type="journal article" date="2013" name="J. Plant Res.">
        <title>Effect of fungi and light on seed germination of three Opuntia species from semiarid lands of central Mexico.</title>
        <authorList>
            <person name="Delgado-Sanchez P."/>
            <person name="Jimenez-Bremont J.F."/>
            <person name="Guerrero-Gonzalez Mde L."/>
            <person name="Flores J."/>
        </authorList>
    </citation>
    <scope>NUCLEOTIDE SEQUENCE</scope>
    <source>
        <tissue evidence="1">Cladode</tissue>
    </source>
</reference>
<protein>
    <submittedName>
        <fullName evidence="1">Uncharacterized protein</fullName>
    </submittedName>
</protein>
<proteinExistence type="predicted"/>
<dbReference type="AlphaFoldDB" id="A0A7C8YXB9"/>
<name>A0A7C8YXB9_OPUST</name>